<accession>A0ABX0XH06</accession>
<comment type="caution">
    <text evidence="2">The sequence shown here is derived from an EMBL/GenBank/DDBJ whole genome shotgun (WGS) entry which is preliminary data.</text>
</comment>
<protein>
    <recommendedName>
        <fullName evidence="4">DUF2946 domain-containing protein</fullName>
    </recommendedName>
</protein>
<dbReference type="EMBL" id="JAATJE010000001">
    <property type="protein sequence ID" value="NJC32607.1"/>
    <property type="molecule type" value="Genomic_DNA"/>
</dbReference>
<reference evidence="2 3" key="1">
    <citation type="submission" date="2020-03" db="EMBL/GenBank/DDBJ databases">
        <title>Genomic Encyclopedia of Type Strains, Phase IV (KMG-IV): sequencing the most valuable type-strain genomes for metagenomic binning, comparative biology and taxonomic classification.</title>
        <authorList>
            <person name="Goeker M."/>
        </authorList>
    </citation>
    <scope>NUCLEOTIDE SEQUENCE [LARGE SCALE GENOMIC DNA]</scope>
    <source>
        <strain evidence="2 3">DSM 27651</strain>
    </source>
</reference>
<gene>
    <name evidence="2" type="ORF">GGR88_000081</name>
</gene>
<name>A0ABX0XH06_9SPHN</name>
<proteinExistence type="predicted"/>
<evidence type="ECO:0000313" key="3">
    <source>
        <dbReference type="Proteomes" id="UP000734218"/>
    </source>
</evidence>
<sequence>MSARSLHRYVMPVRSLLQFVLLIALVFAPICSMGGMANAAPIGAPTAEHHAPKADAGHCADMGGGDQDDQSNGDVGFDCRMACAGVLTPTPLVTETQIILSVPQRVTSVVPTPGRNPTAEPPPPRLS</sequence>
<organism evidence="2 3">
    <name type="scientific">Sphingomonas jejuensis</name>
    <dbReference type="NCBI Taxonomy" id="904715"/>
    <lineage>
        <taxon>Bacteria</taxon>
        <taxon>Pseudomonadati</taxon>
        <taxon>Pseudomonadota</taxon>
        <taxon>Alphaproteobacteria</taxon>
        <taxon>Sphingomonadales</taxon>
        <taxon>Sphingomonadaceae</taxon>
        <taxon>Sphingomonas</taxon>
    </lineage>
</organism>
<dbReference type="Proteomes" id="UP000734218">
    <property type="component" value="Unassembled WGS sequence"/>
</dbReference>
<feature type="compositionally biased region" description="Basic and acidic residues" evidence="1">
    <location>
        <begin position="47"/>
        <end position="58"/>
    </location>
</feature>
<feature type="region of interest" description="Disordered" evidence="1">
    <location>
        <begin position="46"/>
        <end position="71"/>
    </location>
</feature>
<feature type="region of interest" description="Disordered" evidence="1">
    <location>
        <begin position="106"/>
        <end position="127"/>
    </location>
</feature>
<evidence type="ECO:0000313" key="2">
    <source>
        <dbReference type="EMBL" id="NJC32607.1"/>
    </source>
</evidence>
<evidence type="ECO:0008006" key="4">
    <source>
        <dbReference type="Google" id="ProtNLM"/>
    </source>
</evidence>
<keyword evidence="3" id="KW-1185">Reference proteome</keyword>
<evidence type="ECO:0000256" key="1">
    <source>
        <dbReference type="SAM" id="MobiDB-lite"/>
    </source>
</evidence>